<dbReference type="AlphaFoldDB" id="X1RJM6"/>
<dbReference type="SUPFAM" id="SSF53067">
    <property type="entry name" value="Actin-like ATPase domain"/>
    <property type="match status" value="1"/>
</dbReference>
<organism evidence="1">
    <name type="scientific">marine sediment metagenome</name>
    <dbReference type="NCBI Taxonomy" id="412755"/>
    <lineage>
        <taxon>unclassified sequences</taxon>
        <taxon>metagenomes</taxon>
        <taxon>ecological metagenomes</taxon>
    </lineage>
</organism>
<reference evidence="1" key="1">
    <citation type="journal article" date="2014" name="Front. Microbiol.">
        <title>High frequency of phylogenetically diverse reductive dehalogenase-homologous genes in deep subseafloor sedimentary metagenomes.</title>
        <authorList>
            <person name="Kawai M."/>
            <person name="Futagami T."/>
            <person name="Toyoda A."/>
            <person name="Takaki Y."/>
            <person name="Nishi S."/>
            <person name="Hori S."/>
            <person name="Arai W."/>
            <person name="Tsubouchi T."/>
            <person name="Morono Y."/>
            <person name="Uchiyama I."/>
            <person name="Ito T."/>
            <person name="Fujiyama A."/>
            <person name="Inagaki F."/>
            <person name="Takami H."/>
        </authorList>
    </citation>
    <scope>NUCLEOTIDE SEQUENCE</scope>
    <source>
        <strain evidence="1">Expedition CK06-06</strain>
    </source>
</reference>
<dbReference type="InterPro" id="IPR036388">
    <property type="entry name" value="WH-like_DNA-bd_sf"/>
</dbReference>
<name>X1RJM6_9ZZZZ</name>
<dbReference type="EMBL" id="BARW01004849">
    <property type="protein sequence ID" value="GAI67151.1"/>
    <property type="molecule type" value="Genomic_DNA"/>
</dbReference>
<sequence>MISSQQQYKINSSIIFNYLREKGPLSRKQISIDLGISAPVVSKVIEDFINESLVIEKGKVKTKSGKRPIMLEVKGDDIFVIGIDMGKEKLRMALTDFNGSLVERYIGFEMIKNIKNLDKKIANEINFFLKKIKLKKPIKIKDIKGICIGFPASINLCGAVPGFPSIITILPSASPSNCSASSPNKFPTVTSFVPIKETTPSYVPSGLGPTVFVKVINGISALLHTSTAEINASLSPAHRRIAST</sequence>
<feature type="non-terminal residue" evidence="1">
    <location>
        <position position="244"/>
    </location>
</feature>
<comment type="caution">
    <text evidence="1">The sequence shown here is derived from an EMBL/GenBank/DDBJ whole genome shotgun (WGS) entry which is preliminary data.</text>
</comment>
<dbReference type="Gene3D" id="1.10.10.10">
    <property type="entry name" value="Winged helix-like DNA-binding domain superfamily/Winged helix DNA-binding domain"/>
    <property type="match status" value="1"/>
</dbReference>
<dbReference type="SUPFAM" id="SSF46785">
    <property type="entry name" value="Winged helix' DNA-binding domain"/>
    <property type="match status" value="1"/>
</dbReference>
<evidence type="ECO:0000313" key="1">
    <source>
        <dbReference type="EMBL" id="GAI67151.1"/>
    </source>
</evidence>
<gene>
    <name evidence="1" type="ORF">S12H4_11018</name>
</gene>
<protein>
    <recommendedName>
        <fullName evidence="2">HTH marR-type domain-containing protein</fullName>
    </recommendedName>
</protein>
<accession>X1RJM6</accession>
<dbReference type="InterPro" id="IPR043129">
    <property type="entry name" value="ATPase_NBD"/>
</dbReference>
<evidence type="ECO:0008006" key="2">
    <source>
        <dbReference type="Google" id="ProtNLM"/>
    </source>
</evidence>
<proteinExistence type="predicted"/>
<dbReference type="Gene3D" id="3.30.420.40">
    <property type="match status" value="1"/>
</dbReference>
<dbReference type="InterPro" id="IPR036390">
    <property type="entry name" value="WH_DNA-bd_sf"/>
</dbReference>